<keyword evidence="3" id="KW-0677">Repeat</keyword>
<evidence type="ECO:0000256" key="1">
    <source>
        <dbReference type="ARBA" id="ARBA00004496"/>
    </source>
</evidence>
<evidence type="ECO:0000256" key="4">
    <source>
        <dbReference type="ARBA" id="ARBA00022741"/>
    </source>
</evidence>
<dbReference type="GO" id="GO:0005737">
    <property type="term" value="C:cytoplasm"/>
    <property type="evidence" value="ECO:0007669"/>
    <property type="project" value="UniProtKB-SubCell"/>
</dbReference>
<evidence type="ECO:0000256" key="10">
    <source>
        <dbReference type="ARBA" id="ARBA00023204"/>
    </source>
</evidence>
<dbReference type="InterPro" id="IPR027417">
    <property type="entry name" value="P-loop_NTPase"/>
</dbReference>
<sequence>MLKAFDALIAKGHTVIIIEHNLEVIKCADHIIDIGPEGGEAGGNLVFEGTPEEIVACEKSYTAKFLKETLG</sequence>
<protein>
    <submittedName>
        <fullName evidence="11">UvrABC system protein A</fullName>
    </submittedName>
</protein>
<keyword evidence="7" id="KW-0067">ATP-binding</keyword>
<keyword evidence="8" id="KW-0267">Excision nuclease</keyword>
<evidence type="ECO:0000256" key="9">
    <source>
        <dbReference type="ARBA" id="ARBA00023125"/>
    </source>
</evidence>
<keyword evidence="5" id="KW-0227">DNA damage</keyword>
<dbReference type="PANTHER" id="PTHR43152">
    <property type="entry name" value="UVRABC SYSTEM PROTEIN A"/>
    <property type="match status" value="1"/>
</dbReference>
<evidence type="ECO:0000256" key="6">
    <source>
        <dbReference type="ARBA" id="ARBA00022769"/>
    </source>
</evidence>
<dbReference type="EMBL" id="VSSQ01123167">
    <property type="protein sequence ID" value="MPN54682.1"/>
    <property type="molecule type" value="Genomic_DNA"/>
</dbReference>
<dbReference type="GO" id="GO:0003677">
    <property type="term" value="F:DNA binding"/>
    <property type="evidence" value="ECO:0007669"/>
    <property type="project" value="UniProtKB-KW"/>
</dbReference>
<keyword evidence="4" id="KW-0547">Nucleotide-binding</keyword>
<keyword evidence="9" id="KW-0238">DNA-binding</keyword>
<comment type="subcellular location">
    <subcellularLocation>
        <location evidence="1">Cytoplasm</location>
    </subcellularLocation>
</comment>
<evidence type="ECO:0000256" key="2">
    <source>
        <dbReference type="ARBA" id="ARBA00022490"/>
    </source>
</evidence>
<evidence type="ECO:0000256" key="8">
    <source>
        <dbReference type="ARBA" id="ARBA00022881"/>
    </source>
</evidence>
<evidence type="ECO:0000256" key="7">
    <source>
        <dbReference type="ARBA" id="ARBA00022840"/>
    </source>
</evidence>
<evidence type="ECO:0000313" key="11">
    <source>
        <dbReference type="EMBL" id="MPN54682.1"/>
    </source>
</evidence>
<dbReference type="GO" id="GO:0005524">
    <property type="term" value="F:ATP binding"/>
    <property type="evidence" value="ECO:0007669"/>
    <property type="project" value="UniProtKB-KW"/>
</dbReference>
<dbReference type="GO" id="GO:0004518">
    <property type="term" value="F:nuclease activity"/>
    <property type="evidence" value="ECO:0007669"/>
    <property type="project" value="UniProtKB-KW"/>
</dbReference>
<reference evidence="11" key="1">
    <citation type="submission" date="2019-08" db="EMBL/GenBank/DDBJ databases">
        <authorList>
            <person name="Kucharzyk K."/>
            <person name="Murdoch R.W."/>
            <person name="Higgins S."/>
            <person name="Loffler F."/>
        </authorList>
    </citation>
    <scope>NUCLEOTIDE SEQUENCE</scope>
</reference>
<evidence type="ECO:0000256" key="5">
    <source>
        <dbReference type="ARBA" id="ARBA00022763"/>
    </source>
</evidence>
<accession>A0A645IV04</accession>
<dbReference type="GO" id="GO:0006281">
    <property type="term" value="P:DNA repair"/>
    <property type="evidence" value="ECO:0007669"/>
    <property type="project" value="UniProtKB-KW"/>
</dbReference>
<gene>
    <name evidence="11" type="primary">uvrA_89</name>
    <name evidence="11" type="ORF">SDC9_202359</name>
</gene>
<keyword evidence="2" id="KW-0963">Cytoplasm</keyword>
<dbReference type="Gene3D" id="3.40.50.300">
    <property type="entry name" value="P-loop containing nucleotide triphosphate hydrolases"/>
    <property type="match status" value="1"/>
</dbReference>
<keyword evidence="10" id="KW-0234">DNA repair</keyword>
<evidence type="ECO:0000256" key="3">
    <source>
        <dbReference type="ARBA" id="ARBA00022737"/>
    </source>
</evidence>
<dbReference type="SUPFAM" id="SSF52540">
    <property type="entry name" value="P-loop containing nucleoside triphosphate hydrolases"/>
    <property type="match status" value="1"/>
</dbReference>
<dbReference type="PANTHER" id="PTHR43152:SF3">
    <property type="entry name" value="UVRABC SYSTEM PROTEIN A"/>
    <property type="match status" value="1"/>
</dbReference>
<proteinExistence type="predicted"/>
<name>A0A645IV04_9ZZZZ</name>
<organism evidence="11">
    <name type="scientific">bioreactor metagenome</name>
    <dbReference type="NCBI Taxonomy" id="1076179"/>
    <lineage>
        <taxon>unclassified sequences</taxon>
        <taxon>metagenomes</taxon>
        <taxon>ecological metagenomes</taxon>
    </lineage>
</organism>
<comment type="caution">
    <text evidence="11">The sequence shown here is derived from an EMBL/GenBank/DDBJ whole genome shotgun (WGS) entry which is preliminary data.</text>
</comment>
<keyword evidence="6" id="KW-0228">DNA excision</keyword>
<dbReference type="AlphaFoldDB" id="A0A645IV04"/>